<dbReference type="GO" id="GO:0003723">
    <property type="term" value="F:RNA binding"/>
    <property type="evidence" value="ECO:0007669"/>
    <property type="project" value="TreeGrafter"/>
</dbReference>
<accession>A0A4Y2C4T3</accession>
<dbReference type="AlphaFoldDB" id="A0A4Y2C4T3"/>
<comment type="caution">
    <text evidence="3">The sequence shown here is derived from an EMBL/GenBank/DDBJ whole genome shotgun (WGS) entry which is preliminary data.</text>
</comment>
<sequence length="143" mass="16643">MSYLLEKFDSIFNPGGDLTPYTEHHQNTEKHLPVSVPPYRMTLMKKEQLERQQHEIQRLQEAFIYYHILSCFQNEDVRSDFLNGKNDAVQLTIEQLSQLDQLYKFLGPGLPNERADISNHFHALAENHIFLVEGKNKEIAGTT</sequence>
<proteinExistence type="inferred from homology"/>
<evidence type="ECO:0000259" key="2">
    <source>
        <dbReference type="Pfam" id="PF18293"/>
    </source>
</evidence>
<dbReference type="InterPro" id="IPR041637">
    <property type="entry name" value="Caprin-1_dimer"/>
</dbReference>
<dbReference type="OrthoDB" id="10062814at2759"/>
<dbReference type="EMBL" id="BGPR01162043">
    <property type="protein sequence ID" value="GBL99471.1"/>
    <property type="molecule type" value="Genomic_DNA"/>
</dbReference>
<evidence type="ECO:0000313" key="3">
    <source>
        <dbReference type="EMBL" id="GBL99471.1"/>
    </source>
</evidence>
<dbReference type="PANTHER" id="PTHR22922:SF19">
    <property type="entry name" value="CAPRIN HOMOLOG"/>
    <property type="match status" value="1"/>
</dbReference>
<dbReference type="GO" id="GO:0005737">
    <property type="term" value="C:cytoplasm"/>
    <property type="evidence" value="ECO:0007669"/>
    <property type="project" value="TreeGrafter"/>
</dbReference>
<reference evidence="3 5" key="1">
    <citation type="journal article" date="2019" name="Sci. Rep.">
        <title>Orb-weaving spider Araneus ventricosus genome elucidates the spidroin gene catalogue.</title>
        <authorList>
            <person name="Kono N."/>
            <person name="Nakamura H."/>
            <person name="Ohtoshi R."/>
            <person name="Moran D.A.P."/>
            <person name="Shinohara A."/>
            <person name="Yoshida Y."/>
            <person name="Fujiwara M."/>
            <person name="Mori M."/>
            <person name="Tomita M."/>
            <person name="Arakawa K."/>
        </authorList>
    </citation>
    <scope>NUCLEOTIDE SEQUENCE [LARGE SCALE GENOMIC DNA]</scope>
</reference>
<dbReference type="EMBL" id="BGPR01114345">
    <property type="protein sequence ID" value="GBN00713.1"/>
    <property type="molecule type" value="Genomic_DNA"/>
</dbReference>
<evidence type="ECO:0000313" key="4">
    <source>
        <dbReference type="EMBL" id="GBN00713.1"/>
    </source>
</evidence>
<protein>
    <recommendedName>
        <fullName evidence="2">Caprin-1 dimerization domain-containing protein</fullName>
    </recommendedName>
</protein>
<keyword evidence="5" id="KW-1185">Reference proteome</keyword>
<evidence type="ECO:0000256" key="1">
    <source>
        <dbReference type="ARBA" id="ARBA00007950"/>
    </source>
</evidence>
<dbReference type="Proteomes" id="UP000499080">
    <property type="component" value="Unassembled WGS sequence"/>
</dbReference>
<gene>
    <name evidence="4" type="ORF">AVEN_25164_1</name>
    <name evidence="3" type="ORF">AVEN_268584_1</name>
</gene>
<dbReference type="InterPro" id="IPR028816">
    <property type="entry name" value="Caprin"/>
</dbReference>
<evidence type="ECO:0000313" key="5">
    <source>
        <dbReference type="Proteomes" id="UP000499080"/>
    </source>
</evidence>
<feature type="domain" description="Caprin-1 dimerization" evidence="2">
    <location>
        <begin position="45"/>
        <end position="143"/>
    </location>
</feature>
<organism evidence="3 5">
    <name type="scientific">Araneus ventricosus</name>
    <name type="common">Orbweaver spider</name>
    <name type="synonym">Epeira ventricosa</name>
    <dbReference type="NCBI Taxonomy" id="182803"/>
    <lineage>
        <taxon>Eukaryota</taxon>
        <taxon>Metazoa</taxon>
        <taxon>Ecdysozoa</taxon>
        <taxon>Arthropoda</taxon>
        <taxon>Chelicerata</taxon>
        <taxon>Arachnida</taxon>
        <taxon>Araneae</taxon>
        <taxon>Araneomorphae</taxon>
        <taxon>Entelegynae</taxon>
        <taxon>Araneoidea</taxon>
        <taxon>Araneidae</taxon>
        <taxon>Araneus</taxon>
    </lineage>
</organism>
<dbReference type="Pfam" id="PF18293">
    <property type="entry name" value="Caprin-1_dimer"/>
    <property type="match status" value="1"/>
</dbReference>
<comment type="similarity">
    <text evidence="1">Belongs to the caprin family.</text>
</comment>
<dbReference type="PANTHER" id="PTHR22922">
    <property type="entry name" value="GPI-ANCHORED PROTEIN P137"/>
    <property type="match status" value="1"/>
</dbReference>
<name>A0A4Y2C4T3_ARAVE</name>